<dbReference type="RefSeq" id="WP_027933576.1">
    <property type="nucleotide sequence ID" value="NZ_CBDRBK010000029.1"/>
</dbReference>
<dbReference type="AlphaFoldDB" id="A0A3N2GY22"/>
<dbReference type="Proteomes" id="UP000274843">
    <property type="component" value="Unassembled WGS sequence"/>
</dbReference>
<dbReference type="Gene3D" id="1.20.120.530">
    <property type="entry name" value="GntR ligand-binding domain-like"/>
    <property type="match status" value="1"/>
</dbReference>
<evidence type="ECO:0000313" key="5">
    <source>
        <dbReference type="EMBL" id="ROS41568.1"/>
    </source>
</evidence>
<dbReference type="EMBL" id="RKHY01000001">
    <property type="protein sequence ID" value="ROS41568.1"/>
    <property type="molecule type" value="Genomic_DNA"/>
</dbReference>
<comment type="caution">
    <text evidence="5">The sequence shown here is derived from an EMBL/GenBank/DDBJ whole genome shotgun (WGS) entry which is preliminary data.</text>
</comment>
<dbReference type="PANTHER" id="PTHR43537">
    <property type="entry name" value="TRANSCRIPTIONAL REGULATOR, GNTR FAMILY"/>
    <property type="match status" value="1"/>
</dbReference>
<dbReference type="GeneID" id="301845277"/>
<dbReference type="InterPro" id="IPR008920">
    <property type="entry name" value="TF_FadR/GntR_C"/>
</dbReference>
<evidence type="ECO:0000256" key="1">
    <source>
        <dbReference type="ARBA" id="ARBA00023015"/>
    </source>
</evidence>
<dbReference type="InterPro" id="IPR036388">
    <property type="entry name" value="WH-like_DNA-bd_sf"/>
</dbReference>
<dbReference type="Gene3D" id="1.10.10.10">
    <property type="entry name" value="Winged helix-like DNA-binding domain superfamily/Winged helix DNA-binding domain"/>
    <property type="match status" value="1"/>
</dbReference>
<keyword evidence="1" id="KW-0805">Transcription regulation</keyword>
<feature type="domain" description="HTH gntR-type" evidence="4">
    <location>
        <begin position="9"/>
        <end position="76"/>
    </location>
</feature>
<dbReference type="PRINTS" id="PR00035">
    <property type="entry name" value="HTHGNTR"/>
</dbReference>
<organism evidence="5 6">
    <name type="scientific">Amycolatopsis thermoflava</name>
    <dbReference type="NCBI Taxonomy" id="84480"/>
    <lineage>
        <taxon>Bacteria</taxon>
        <taxon>Bacillati</taxon>
        <taxon>Actinomycetota</taxon>
        <taxon>Actinomycetes</taxon>
        <taxon>Pseudonocardiales</taxon>
        <taxon>Pseudonocardiaceae</taxon>
        <taxon>Amycolatopsis</taxon>
        <taxon>Amycolatopsis methanolica group</taxon>
    </lineage>
</organism>
<reference evidence="5 6" key="1">
    <citation type="submission" date="2018-11" db="EMBL/GenBank/DDBJ databases">
        <title>Sequencing the genomes of 1000 actinobacteria strains.</title>
        <authorList>
            <person name="Klenk H.-P."/>
        </authorList>
    </citation>
    <scope>NUCLEOTIDE SEQUENCE [LARGE SCALE GENOMIC DNA]</scope>
    <source>
        <strain evidence="5 6">DSM 44348</strain>
    </source>
</reference>
<proteinExistence type="predicted"/>
<keyword evidence="6" id="KW-1185">Reference proteome</keyword>
<dbReference type="GO" id="GO:0003677">
    <property type="term" value="F:DNA binding"/>
    <property type="evidence" value="ECO:0007669"/>
    <property type="project" value="UniProtKB-KW"/>
</dbReference>
<dbReference type="Pfam" id="PF00392">
    <property type="entry name" value="GntR"/>
    <property type="match status" value="1"/>
</dbReference>
<dbReference type="GO" id="GO:0003700">
    <property type="term" value="F:DNA-binding transcription factor activity"/>
    <property type="evidence" value="ECO:0007669"/>
    <property type="project" value="InterPro"/>
</dbReference>
<dbReference type="PANTHER" id="PTHR43537:SF24">
    <property type="entry name" value="GLUCONATE OPERON TRANSCRIPTIONAL REPRESSOR"/>
    <property type="match status" value="1"/>
</dbReference>
<dbReference type="SUPFAM" id="SSF48008">
    <property type="entry name" value="GntR ligand-binding domain-like"/>
    <property type="match status" value="1"/>
</dbReference>
<protein>
    <submittedName>
        <fullName evidence="5">GntR family transcriptional regulator</fullName>
    </submittedName>
</protein>
<evidence type="ECO:0000259" key="4">
    <source>
        <dbReference type="PROSITE" id="PS50949"/>
    </source>
</evidence>
<name>A0A3N2GY22_9PSEU</name>
<keyword evidence="3" id="KW-0804">Transcription</keyword>
<dbReference type="InterPro" id="IPR011711">
    <property type="entry name" value="GntR_C"/>
</dbReference>
<dbReference type="PROSITE" id="PS50949">
    <property type="entry name" value="HTH_GNTR"/>
    <property type="match status" value="1"/>
</dbReference>
<dbReference type="SUPFAM" id="SSF46785">
    <property type="entry name" value="Winged helix' DNA-binding domain"/>
    <property type="match status" value="1"/>
</dbReference>
<evidence type="ECO:0000256" key="2">
    <source>
        <dbReference type="ARBA" id="ARBA00023125"/>
    </source>
</evidence>
<keyword evidence="2" id="KW-0238">DNA-binding</keyword>
<dbReference type="SMART" id="SM00895">
    <property type="entry name" value="FCD"/>
    <property type="match status" value="1"/>
</dbReference>
<sequence>MPATSKPAQSGRAKAYDYLKNTVLADPDAEGGFISEQEVAERVGVSRTPVREALLQLAAEELVQLVPNRGAYIAPLTGRDLRDLVELRGLLERFAAERVMADGTVPWRAMQKVLEQQERCDDPASAKEFIELDAHFHTLLVEAAGNSMLSRTYTALRARQVRAGLVALRRSGTRHAEVIHEHQAIVTALANGEVEAALAAIDDHHAQTLKHQLTTT</sequence>
<dbReference type="InterPro" id="IPR000524">
    <property type="entry name" value="Tscrpt_reg_HTH_GntR"/>
</dbReference>
<dbReference type="InterPro" id="IPR036390">
    <property type="entry name" value="WH_DNA-bd_sf"/>
</dbReference>
<accession>A0A3N2GY22</accession>
<gene>
    <name evidence="5" type="ORF">EDD35_3933</name>
</gene>
<dbReference type="SMART" id="SM00345">
    <property type="entry name" value="HTH_GNTR"/>
    <property type="match status" value="1"/>
</dbReference>
<dbReference type="Pfam" id="PF07729">
    <property type="entry name" value="FCD"/>
    <property type="match status" value="1"/>
</dbReference>
<evidence type="ECO:0000313" key="6">
    <source>
        <dbReference type="Proteomes" id="UP000274843"/>
    </source>
</evidence>
<evidence type="ECO:0000256" key="3">
    <source>
        <dbReference type="ARBA" id="ARBA00023163"/>
    </source>
</evidence>